<dbReference type="InterPro" id="IPR019438">
    <property type="entry name" value="Q_salvage"/>
</dbReference>
<reference evidence="2" key="1">
    <citation type="submission" date="2020-05" db="EMBL/GenBank/DDBJ databases">
        <title>Phylogenomic resolution of chytrid fungi.</title>
        <authorList>
            <person name="Stajich J.E."/>
            <person name="Amses K."/>
            <person name="Simmons R."/>
            <person name="Seto K."/>
            <person name="Myers J."/>
            <person name="Bonds A."/>
            <person name="Quandt C.A."/>
            <person name="Barry K."/>
            <person name="Liu P."/>
            <person name="Grigoriev I."/>
            <person name="Longcore J.E."/>
            <person name="James T.Y."/>
        </authorList>
    </citation>
    <scope>NUCLEOTIDE SEQUENCE</scope>
    <source>
        <strain evidence="2">JEL0318</strain>
    </source>
</reference>
<comment type="caution">
    <text evidence="2">The sequence shown here is derived from an EMBL/GenBank/DDBJ whole genome shotgun (WGS) entry which is preliminary data.</text>
</comment>
<accession>A0AAD5SG86</accession>
<dbReference type="EC" id="3.2.2.-" evidence="1"/>
<evidence type="ECO:0000313" key="2">
    <source>
        <dbReference type="EMBL" id="KAJ3054667.1"/>
    </source>
</evidence>
<dbReference type="PANTHER" id="PTHR21314:SF1">
    <property type="entry name" value="QUEUOSINE SALVAGE PROTEIN"/>
    <property type="match status" value="1"/>
</dbReference>
<evidence type="ECO:0000313" key="3">
    <source>
        <dbReference type="Proteomes" id="UP001212841"/>
    </source>
</evidence>
<organism evidence="2 3">
    <name type="scientific">Rhizophlyctis rosea</name>
    <dbReference type="NCBI Taxonomy" id="64517"/>
    <lineage>
        <taxon>Eukaryota</taxon>
        <taxon>Fungi</taxon>
        <taxon>Fungi incertae sedis</taxon>
        <taxon>Chytridiomycota</taxon>
        <taxon>Chytridiomycota incertae sedis</taxon>
        <taxon>Chytridiomycetes</taxon>
        <taxon>Rhizophlyctidales</taxon>
        <taxon>Rhizophlyctidaceae</taxon>
        <taxon>Rhizophlyctis</taxon>
    </lineage>
</organism>
<dbReference type="Proteomes" id="UP001212841">
    <property type="component" value="Unassembled WGS sequence"/>
</dbReference>
<gene>
    <name evidence="2" type="ORF">HK097_001147</name>
</gene>
<evidence type="ECO:0000256" key="1">
    <source>
        <dbReference type="RuleBase" id="RU365002"/>
    </source>
</evidence>
<comment type="function">
    <text evidence="1">Catalyzes the hydrolysis of queuosine 5'-phosphate, releasing the nucleobase queuine (q). Is required for salvage of queuine from exogenous queuosine (Q) that is imported and then converted to queuosine 5'-phosphate intracellularly.</text>
</comment>
<keyword evidence="1" id="KW-0378">Hydrolase</keyword>
<dbReference type="AlphaFoldDB" id="A0AAD5SG86"/>
<dbReference type="EMBL" id="JADGJD010000122">
    <property type="protein sequence ID" value="KAJ3054667.1"/>
    <property type="molecule type" value="Genomic_DNA"/>
</dbReference>
<protein>
    <recommendedName>
        <fullName evidence="1">Queuosine 5'-phosphate N-glycosylase/hydrolase</fullName>
        <ecNumber evidence="1">3.2.2.-</ecNumber>
    </recommendedName>
    <alternativeName>
        <fullName evidence="1">Queuosine-nucleotide N-glycosylase/hydrolase</fullName>
    </alternativeName>
</protein>
<proteinExistence type="inferred from homology"/>
<comment type="similarity">
    <text evidence="1">Belongs to the QNG1 protein family.</text>
</comment>
<dbReference type="Pfam" id="PF10343">
    <property type="entry name" value="Q_salvage"/>
    <property type="match status" value="1"/>
</dbReference>
<keyword evidence="3" id="KW-1185">Reference proteome</keyword>
<sequence length="364" mass="40573">MPAPSTTDPTSAPLPPPGTFLQTVRNSSYSLRSKNAPEITINEDAIEPFLQQINVDQWKTLSTRPPLVLPLKFDSPEQEINFVGLVEFLTIGSAWNHELQQYLNTNNRDVILFGLLSLHLSSMPLTASFFRSISLSDIANYFNIPLQRELQHPTLPMTLTEPHPIKVFAELLQTTMNELGAALEEKGHKDLGAYLLNAFNQAGSATKFVESLNRTFSTLQDATYTPSHPIYIFSRAQRIAHTLHQSFPSKFPFPDVSDLTVCITDSTIPSFLASHGILHADKVVLEALKDSSHPEAKYLIAKVRAATLDGCLAIVRKAKEVGAEGLQDMNGEGLDAYLWGVVKDKAYSDRVQSSWWTDNQCKWY</sequence>
<dbReference type="PANTHER" id="PTHR21314">
    <property type="entry name" value="QUEUOSINE 5'-PHOSPHATE N-GLYCOSYLASE_HYDROLASE-RELATED"/>
    <property type="match status" value="1"/>
</dbReference>
<name>A0AAD5SG86_9FUNG</name>
<dbReference type="GO" id="GO:0016787">
    <property type="term" value="F:hydrolase activity"/>
    <property type="evidence" value="ECO:0007669"/>
    <property type="project" value="UniProtKB-KW"/>
</dbReference>
<dbReference type="GO" id="GO:0006400">
    <property type="term" value="P:tRNA modification"/>
    <property type="evidence" value="ECO:0007669"/>
    <property type="project" value="TreeGrafter"/>
</dbReference>
<comment type="catalytic activity">
    <reaction evidence="1">
        <text>queuosine 5'-phosphate + H2O = queuine + D-ribose 5-phosphate</text>
        <dbReference type="Rhea" id="RHEA:75387"/>
        <dbReference type="ChEBI" id="CHEBI:15377"/>
        <dbReference type="ChEBI" id="CHEBI:17433"/>
        <dbReference type="ChEBI" id="CHEBI:78346"/>
        <dbReference type="ChEBI" id="CHEBI:194371"/>
    </reaction>
    <physiologicalReaction direction="left-to-right" evidence="1">
        <dbReference type="Rhea" id="RHEA:75388"/>
    </physiologicalReaction>
</comment>